<evidence type="ECO:0000313" key="1">
    <source>
        <dbReference type="EMBL" id="KAL2054557.1"/>
    </source>
</evidence>
<sequence>MVQVTITIVEQTMTLENSPTTVLNADGTAAGGLLALIETIGSRGVPASFGGFRNVPGAPMSLADDDLVDPSLHWNLGNVSVYDLGIRTWY</sequence>
<accession>A0ABR4BAW1</accession>
<proteinExistence type="predicted"/>
<keyword evidence="2" id="KW-1185">Reference proteome</keyword>
<comment type="caution">
    <text evidence="1">The sequence shown here is derived from an EMBL/GenBank/DDBJ whole genome shotgun (WGS) entry which is preliminary data.</text>
</comment>
<protein>
    <submittedName>
        <fullName evidence="1">Uncharacterized protein</fullName>
    </submittedName>
</protein>
<organism evidence="1 2">
    <name type="scientific">Lepraria finkii</name>
    <dbReference type="NCBI Taxonomy" id="1340010"/>
    <lineage>
        <taxon>Eukaryota</taxon>
        <taxon>Fungi</taxon>
        <taxon>Dikarya</taxon>
        <taxon>Ascomycota</taxon>
        <taxon>Pezizomycotina</taxon>
        <taxon>Lecanoromycetes</taxon>
        <taxon>OSLEUM clade</taxon>
        <taxon>Lecanoromycetidae</taxon>
        <taxon>Lecanorales</taxon>
        <taxon>Lecanorineae</taxon>
        <taxon>Stereocaulaceae</taxon>
        <taxon>Lepraria</taxon>
    </lineage>
</organism>
<name>A0ABR4BAW1_9LECA</name>
<dbReference type="Proteomes" id="UP001590951">
    <property type="component" value="Unassembled WGS sequence"/>
</dbReference>
<dbReference type="EMBL" id="JBHFEH010000015">
    <property type="protein sequence ID" value="KAL2054557.1"/>
    <property type="molecule type" value="Genomic_DNA"/>
</dbReference>
<reference evidence="1 2" key="1">
    <citation type="submission" date="2024-09" db="EMBL/GenBank/DDBJ databases">
        <title>Rethinking Asexuality: The Enigmatic Case of Functional Sexual Genes in Lepraria (Stereocaulaceae).</title>
        <authorList>
            <person name="Doellman M."/>
            <person name="Sun Y."/>
            <person name="Barcenas-Pena A."/>
            <person name="Lumbsch H.T."/>
            <person name="Grewe F."/>
        </authorList>
    </citation>
    <scope>NUCLEOTIDE SEQUENCE [LARGE SCALE GENOMIC DNA]</scope>
    <source>
        <strain evidence="1 2">Grewe 0041</strain>
    </source>
</reference>
<evidence type="ECO:0000313" key="2">
    <source>
        <dbReference type="Proteomes" id="UP001590951"/>
    </source>
</evidence>
<gene>
    <name evidence="1" type="ORF">ABVK25_005305</name>
</gene>